<dbReference type="Proteomes" id="UP000294200">
    <property type="component" value="Unassembled WGS sequence"/>
</dbReference>
<sequence>MRITLHLDTFDRIDPKAYAILWLDNVTHKWSREGHAGLQFAECGKLRGDARRTLVCSPHDARPLFILEGLAMGAEIGPFEGESGEALWCCREREAELRVAGQWRVQCVDKDTVLAEHSVFAEDEV</sequence>
<gene>
    <name evidence="1" type="ORF">BZM27_09300</name>
</gene>
<dbReference type="EMBL" id="MWML01000024">
    <property type="protein sequence ID" value="TCG08836.1"/>
    <property type="molecule type" value="Genomic_DNA"/>
</dbReference>
<keyword evidence="2" id="KW-1185">Reference proteome</keyword>
<reference evidence="1 2" key="1">
    <citation type="submission" date="2017-02" db="EMBL/GenBank/DDBJ databases">
        <title>Paraburkholderia sophoroidis sp. nov. and Paraburkholderia steynii sp. nov. rhizobial symbionts of the fynbos legume Hypocalyptus sophoroides.</title>
        <authorList>
            <person name="Steenkamp E.T."/>
            <person name="Beukes C.W."/>
            <person name="Van Zyl E."/>
            <person name="Avontuur J."/>
            <person name="Chan W.Y."/>
            <person name="Hassen A."/>
            <person name="Palmer M."/>
            <person name="Mthombeni L."/>
            <person name="Phalane F."/>
            <person name="Sereme K."/>
            <person name="Venter S.N."/>
        </authorList>
    </citation>
    <scope>NUCLEOTIDE SEQUENCE [LARGE SCALE GENOMIC DNA]</scope>
    <source>
        <strain evidence="1 2">HC1.1ba</strain>
    </source>
</reference>
<evidence type="ECO:0000313" key="2">
    <source>
        <dbReference type="Proteomes" id="UP000294200"/>
    </source>
</evidence>
<dbReference type="AlphaFoldDB" id="A0A4R0XEF7"/>
<dbReference type="Pfam" id="PF12087">
    <property type="entry name" value="DUF3564"/>
    <property type="match status" value="1"/>
</dbReference>
<organism evidence="1 2">
    <name type="scientific">Paraburkholderia steynii</name>
    <dbReference type="NCBI Taxonomy" id="1245441"/>
    <lineage>
        <taxon>Bacteria</taxon>
        <taxon>Pseudomonadati</taxon>
        <taxon>Pseudomonadota</taxon>
        <taxon>Betaproteobacteria</taxon>
        <taxon>Burkholderiales</taxon>
        <taxon>Burkholderiaceae</taxon>
        <taxon>Paraburkholderia</taxon>
    </lineage>
</organism>
<name>A0A4R0XEF7_9BURK</name>
<accession>A0A4R0XEF7</accession>
<comment type="caution">
    <text evidence="1">The sequence shown here is derived from an EMBL/GenBank/DDBJ whole genome shotgun (WGS) entry which is preliminary data.</text>
</comment>
<evidence type="ECO:0000313" key="1">
    <source>
        <dbReference type="EMBL" id="TCG08836.1"/>
    </source>
</evidence>
<evidence type="ECO:0008006" key="3">
    <source>
        <dbReference type="Google" id="ProtNLM"/>
    </source>
</evidence>
<proteinExistence type="predicted"/>
<protein>
    <recommendedName>
        <fullName evidence="3">DUF3564 domain-containing protein</fullName>
    </recommendedName>
</protein>
<dbReference type="InterPro" id="IPR021947">
    <property type="entry name" value="DUF3564"/>
</dbReference>